<reference evidence="1 2" key="1">
    <citation type="journal article" date="2013" name="Nature">
        <title>Insights into bilaterian evolution from three spiralian genomes.</title>
        <authorList>
            <person name="Simakov O."/>
            <person name="Marletaz F."/>
            <person name="Cho S.J."/>
            <person name="Edsinger-Gonzales E."/>
            <person name="Havlak P."/>
            <person name="Hellsten U."/>
            <person name="Kuo D.H."/>
            <person name="Larsson T."/>
            <person name="Lv J."/>
            <person name="Arendt D."/>
            <person name="Savage R."/>
            <person name="Osoegawa K."/>
            <person name="de Jong P."/>
            <person name="Grimwood J."/>
            <person name="Chapman J.A."/>
            <person name="Shapiro H."/>
            <person name="Aerts A."/>
            <person name="Otillar R.P."/>
            <person name="Terry A.Y."/>
            <person name="Boore J.L."/>
            <person name="Grigoriev I.V."/>
            <person name="Lindberg D.R."/>
            <person name="Seaver E.C."/>
            <person name="Weisblat D.A."/>
            <person name="Putnam N.H."/>
            <person name="Rokhsar D.S."/>
        </authorList>
    </citation>
    <scope>NUCLEOTIDE SEQUENCE [LARGE SCALE GENOMIC DNA]</scope>
</reference>
<dbReference type="HOGENOM" id="CLU_043994_5_1_1"/>
<name>V4AI87_LOTGI</name>
<dbReference type="InterPro" id="IPR035810">
    <property type="entry name" value="PEBP_euk"/>
</dbReference>
<dbReference type="KEGG" id="lgi:LOTGIDRAFT_119949"/>
<dbReference type="PANTHER" id="PTHR11362">
    <property type="entry name" value="PHOSPHATIDYLETHANOLAMINE-BINDING PROTEIN"/>
    <property type="match status" value="1"/>
</dbReference>
<dbReference type="PANTHER" id="PTHR11362:SF82">
    <property type="entry name" value="PHOSPHATIDYLETHANOLAMINE-BINDING PROTEIN 4"/>
    <property type="match status" value="1"/>
</dbReference>
<dbReference type="SUPFAM" id="SSF49777">
    <property type="entry name" value="PEBP-like"/>
    <property type="match status" value="1"/>
</dbReference>
<dbReference type="InterPro" id="IPR008914">
    <property type="entry name" value="PEBP"/>
</dbReference>
<proteinExistence type="predicted"/>
<dbReference type="Proteomes" id="UP000030746">
    <property type="component" value="Unassembled WGS sequence"/>
</dbReference>
<dbReference type="OrthoDB" id="2506647at2759"/>
<dbReference type="STRING" id="225164.V4AI87"/>
<organism evidence="1 2">
    <name type="scientific">Lottia gigantea</name>
    <name type="common">Giant owl limpet</name>
    <dbReference type="NCBI Taxonomy" id="225164"/>
    <lineage>
        <taxon>Eukaryota</taxon>
        <taxon>Metazoa</taxon>
        <taxon>Spiralia</taxon>
        <taxon>Lophotrochozoa</taxon>
        <taxon>Mollusca</taxon>
        <taxon>Gastropoda</taxon>
        <taxon>Patellogastropoda</taxon>
        <taxon>Lottioidea</taxon>
        <taxon>Lottiidae</taxon>
        <taxon>Lottia</taxon>
    </lineage>
</organism>
<dbReference type="Pfam" id="PF01161">
    <property type="entry name" value="PBP"/>
    <property type="match status" value="1"/>
</dbReference>
<evidence type="ECO:0000313" key="1">
    <source>
        <dbReference type="EMBL" id="ESO93146.1"/>
    </source>
</evidence>
<evidence type="ECO:0008006" key="3">
    <source>
        <dbReference type="Google" id="ProtNLM"/>
    </source>
</evidence>
<dbReference type="EMBL" id="KB201977">
    <property type="protein sequence ID" value="ESO93146.1"/>
    <property type="molecule type" value="Genomic_DNA"/>
</dbReference>
<accession>V4AI87</accession>
<keyword evidence="2" id="KW-1185">Reference proteome</keyword>
<dbReference type="OMA" id="PSYTLIM"/>
<evidence type="ECO:0000313" key="2">
    <source>
        <dbReference type="Proteomes" id="UP000030746"/>
    </source>
</evidence>
<protein>
    <recommendedName>
        <fullName evidence="3">Phosphatidylethanolamine-binding protein</fullName>
    </recommendedName>
</protein>
<dbReference type="AlphaFoldDB" id="V4AI87"/>
<gene>
    <name evidence="1" type="ORF">LOTGIDRAFT_119949</name>
</gene>
<dbReference type="CDD" id="cd00866">
    <property type="entry name" value="PEBP_euk"/>
    <property type="match status" value="1"/>
</dbReference>
<dbReference type="GeneID" id="20231802"/>
<sequence>MKSKIDVFLRDRKTNMECFSHDRICPDVIDSDPLAILGITYENDLKIKPGKVVTPTQVQNEPTLIYDADPSSYYTLIMHDPDAPSRENNINGEWQHWLIGNIPGNRVKDGDVLSEYIGAGPPKDTGLHRYVFVVFKQDRKINFELPRLTCHTMKGRAKQKVRDICKKYHLTELVASNYFMAEWDEYVVQLYAKFR</sequence>
<dbReference type="CTD" id="20231802"/>
<dbReference type="InterPro" id="IPR036610">
    <property type="entry name" value="PEBP-like_sf"/>
</dbReference>
<dbReference type="RefSeq" id="XP_009056345.1">
    <property type="nucleotide sequence ID" value="XM_009058097.1"/>
</dbReference>
<dbReference type="Gene3D" id="3.90.280.10">
    <property type="entry name" value="PEBP-like"/>
    <property type="match status" value="1"/>
</dbReference>